<keyword evidence="1" id="KW-0472">Membrane</keyword>
<evidence type="ECO:0000256" key="1">
    <source>
        <dbReference type="SAM" id="Phobius"/>
    </source>
</evidence>
<evidence type="ECO:0008006" key="4">
    <source>
        <dbReference type="Google" id="ProtNLM"/>
    </source>
</evidence>
<dbReference type="Proteomes" id="UP000318380">
    <property type="component" value="Unassembled WGS sequence"/>
</dbReference>
<gene>
    <name evidence="2" type="ORF">FB561_1121</name>
</gene>
<keyword evidence="1" id="KW-0812">Transmembrane</keyword>
<keyword evidence="3" id="KW-1185">Reference proteome</keyword>
<reference evidence="2 3" key="1">
    <citation type="submission" date="2019-06" db="EMBL/GenBank/DDBJ databases">
        <title>Sequencing the genomes of 1000 actinobacteria strains.</title>
        <authorList>
            <person name="Klenk H.-P."/>
        </authorList>
    </citation>
    <scope>NUCLEOTIDE SEQUENCE [LARGE SCALE GENOMIC DNA]</scope>
    <source>
        <strain evidence="2 3">DSM 24683</strain>
    </source>
</reference>
<proteinExistence type="predicted"/>
<sequence length="167" mass="17782">MAEAAERHSRPGEVRSSDTAGAIYGTIASMAVIAAGARDVAVDKLLWVTLATLGVFWVAHVYADTLAHHLRGAKHIDLSAIRRAMAEEWPLVTGPLPGLVFLALGATGLFADDVAIRLALWCGVVQLFGWGISLARRQNWSWQIALTAGALNALLGIAIVVLEVVIH</sequence>
<dbReference type="OrthoDB" id="4827793at2"/>
<comment type="caution">
    <text evidence="2">The sequence shown here is derived from an EMBL/GenBank/DDBJ whole genome shotgun (WGS) entry which is preliminary data.</text>
</comment>
<feature type="transmembrane region" description="Helical" evidence="1">
    <location>
        <begin position="92"/>
        <end position="111"/>
    </location>
</feature>
<feature type="transmembrane region" description="Helical" evidence="1">
    <location>
        <begin position="142"/>
        <end position="166"/>
    </location>
</feature>
<dbReference type="EMBL" id="VIVK01000001">
    <property type="protein sequence ID" value="TWD80049.1"/>
    <property type="molecule type" value="Genomic_DNA"/>
</dbReference>
<dbReference type="AlphaFoldDB" id="A0A561BMH0"/>
<dbReference type="RefSeq" id="WP_145803698.1">
    <property type="nucleotide sequence ID" value="NZ_VIVK01000001.1"/>
</dbReference>
<protein>
    <recommendedName>
        <fullName evidence="4">Integral membrane protein</fullName>
    </recommendedName>
</protein>
<keyword evidence="1" id="KW-1133">Transmembrane helix</keyword>
<feature type="transmembrane region" description="Helical" evidence="1">
    <location>
        <begin position="45"/>
        <end position="63"/>
    </location>
</feature>
<name>A0A561BMH0_9ACTN</name>
<evidence type="ECO:0000313" key="3">
    <source>
        <dbReference type="Proteomes" id="UP000318380"/>
    </source>
</evidence>
<feature type="transmembrane region" description="Helical" evidence="1">
    <location>
        <begin position="20"/>
        <end position="38"/>
    </location>
</feature>
<accession>A0A561BMH0</accession>
<organism evidence="2 3">
    <name type="scientific">Kribbella amoyensis</name>
    <dbReference type="NCBI Taxonomy" id="996641"/>
    <lineage>
        <taxon>Bacteria</taxon>
        <taxon>Bacillati</taxon>
        <taxon>Actinomycetota</taxon>
        <taxon>Actinomycetes</taxon>
        <taxon>Propionibacteriales</taxon>
        <taxon>Kribbellaceae</taxon>
        <taxon>Kribbella</taxon>
    </lineage>
</organism>
<evidence type="ECO:0000313" key="2">
    <source>
        <dbReference type="EMBL" id="TWD80049.1"/>
    </source>
</evidence>
<feature type="transmembrane region" description="Helical" evidence="1">
    <location>
        <begin position="118"/>
        <end position="136"/>
    </location>
</feature>